<evidence type="ECO:0000259" key="8">
    <source>
        <dbReference type="Pfam" id="PF01643"/>
    </source>
</evidence>
<protein>
    <submittedName>
        <fullName evidence="10">Acyl-ACP thioesterase</fullName>
    </submittedName>
</protein>
<name>A0A176THE4_9LACO</name>
<keyword evidence="6" id="KW-0443">Lipid metabolism</keyword>
<evidence type="ECO:0000313" key="13">
    <source>
        <dbReference type="Proteomes" id="UP001275867"/>
    </source>
</evidence>
<evidence type="ECO:0000256" key="6">
    <source>
        <dbReference type="ARBA" id="ARBA00023098"/>
    </source>
</evidence>
<evidence type="ECO:0000313" key="11">
    <source>
        <dbReference type="EMBL" id="OAD63378.1"/>
    </source>
</evidence>
<dbReference type="Pfam" id="PF20791">
    <property type="entry name" value="Acyl-ACP_TE_C"/>
    <property type="match status" value="1"/>
</dbReference>
<accession>A0A176THE4</accession>
<evidence type="ECO:0000259" key="9">
    <source>
        <dbReference type="Pfam" id="PF20791"/>
    </source>
</evidence>
<dbReference type="Pfam" id="PF01643">
    <property type="entry name" value="Acyl-ACP_TE"/>
    <property type="match status" value="1"/>
</dbReference>
<evidence type="ECO:0000256" key="4">
    <source>
        <dbReference type="ARBA" id="ARBA00022832"/>
    </source>
</evidence>
<evidence type="ECO:0000256" key="7">
    <source>
        <dbReference type="ARBA" id="ARBA00023160"/>
    </source>
</evidence>
<dbReference type="AlphaFoldDB" id="A0A176THE4"/>
<dbReference type="InterPro" id="IPR029069">
    <property type="entry name" value="HotDog_dom_sf"/>
</dbReference>
<evidence type="ECO:0000256" key="2">
    <source>
        <dbReference type="ARBA" id="ARBA00022516"/>
    </source>
</evidence>
<keyword evidence="2" id="KW-0444">Lipid biosynthesis</keyword>
<feature type="domain" description="Acyl-ACP thioesterase-like C-terminal" evidence="9">
    <location>
        <begin position="154"/>
        <end position="248"/>
    </location>
</feature>
<dbReference type="CDD" id="cd00586">
    <property type="entry name" value="4HBT"/>
    <property type="match status" value="2"/>
</dbReference>
<dbReference type="Proteomes" id="UP001275867">
    <property type="component" value="Unassembled WGS sequence"/>
</dbReference>
<dbReference type="OrthoDB" id="9801517at2"/>
<keyword evidence="7" id="KW-0275">Fatty acid biosynthesis</keyword>
<keyword evidence="4" id="KW-0276">Fatty acid metabolism</keyword>
<keyword evidence="3" id="KW-0378">Hydrolase</keyword>
<dbReference type="Proteomes" id="UP000077280">
    <property type="component" value="Unassembled WGS sequence"/>
</dbReference>
<evidence type="ECO:0000256" key="1">
    <source>
        <dbReference type="ARBA" id="ARBA00006500"/>
    </source>
</evidence>
<dbReference type="PANTHER" id="PTHR31727:SF6">
    <property type="entry name" value="OLEOYL-ACYL CARRIER PROTEIN THIOESTERASE 1, CHLOROPLASTIC"/>
    <property type="match status" value="1"/>
</dbReference>
<reference evidence="11 12" key="1">
    <citation type="submission" date="2016-05" db="EMBL/GenBank/DDBJ databases">
        <title>Draft genome sequence of Pediococcus parvulus 2.6, a probiotic beta-glucan producer strain.</title>
        <authorList>
            <person name="Mohedano M.L."/>
            <person name="Perez-Ramos A."/>
            <person name="Duenas M.T."/>
            <person name="Lamontanara A."/>
            <person name="Orru L."/>
            <person name="Spano G."/>
            <person name="Capozzi V."/>
            <person name="Lopez P."/>
        </authorList>
    </citation>
    <scope>NUCLEOTIDE SEQUENCE [LARGE SCALE GENOMIC DNA]</scope>
    <source>
        <strain evidence="11 12">2.6</strain>
    </source>
</reference>
<dbReference type="InterPro" id="IPR045023">
    <property type="entry name" value="FATA/B"/>
</dbReference>
<dbReference type="InterPro" id="IPR002864">
    <property type="entry name" value="Acyl-ACP_thioesterase_NHD"/>
</dbReference>
<comment type="similarity">
    <text evidence="1">Belongs to the acyl-ACP thioesterase family.</text>
</comment>
<organism evidence="10 13">
    <name type="scientific">Pediococcus parvulus</name>
    <dbReference type="NCBI Taxonomy" id="54062"/>
    <lineage>
        <taxon>Bacteria</taxon>
        <taxon>Bacillati</taxon>
        <taxon>Bacillota</taxon>
        <taxon>Bacilli</taxon>
        <taxon>Lactobacillales</taxon>
        <taxon>Lactobacillaceae</taxon>
        <taxon>Pediococcus</taxon>
    </lineage>
</organism>
<evidence type="ECO:0000256" key="5">
    <source>
        <dbReference type="ARBA" id="ARBA00022946"/>
    </source>
</evidence>
<dbReference type="GO" id="GO:0000036">
    <property type="term" value="F:acyl carrier activity"/>
    <property type="evidence" value="ECO:0007669"/>
    <property type="project" value="TreeGrafter"/>
</dbReference>
<dbReference type="RefSeq" id="WP_057784479.1">
    <property type="nucleotide sequence ID" value="NZ_BJWE01000023.1"/>
</dbReference>
<evidence type="ECO:0000256" key="3">
    <source>
        <dbReference type="ARBA" id="ARBA00022801"/>
    </source>
</evidence>
<dbReference type="GeneID" id="93382584"/>
<dbReference type="SUPFAM" id="SSF54637">
    <property type="entry name" value="Thioesterase/thiol ester dehydrase-isomerase"/>
    <property type="match status" value="2"/>
</dbReference>
<feature type="domain" description="Acyl-ACP thioesterase N-terminal hotdog" evidence="8">
    <location>
        <begin position="3"/>
        <end position="132"/>
    </location>
</feature>
<evidence type="ECO:0000313" key="10">
    <source>
        <dbReference type="EMBL" id="MDV7694306.1"/>
    </source>
</evidence>
<proteinExistence type="inferred from homology"/>
<dbReference type="Gene3D" id="3.10.129.10">
    <property type="entry name" value="Hotdog Thioesterase"/>
    <property type="match status" value="1"/>
</dbReference>
<dbReference type="GO" id="GO:0016297">
    <property type="term" value="F:fatty acyl-[ACP] hydrolase activity"/>
    <property type="evidence" value="ECO:0007669"/>
    <property type="project" value="InterPro"/>
</dbReference>
<keyword evidence="12" id="KW-1185">Reference proteome</keyword>
<comment type="caution">
    <text evidence="10">The sequence shown here is derived from an EMBL/GenBank/DDBJ whole genome shotgun (WGS) entry which is preliminary data.</text>
</comment>
<dbReference type="EMBL" id="WERX01000014">
    <property type="protein sequence ID" value="MDV7694306.1"/>
    <property type="molecule type" value="Genomic_DNA"/>
</dbReference>
<dbReference type="PANTHER" id="PTHR31727">
    <property type="entry name" value="OLEOYL-ACYL CARRIER PROTEIN THIOESTERASE 1, CHLOROPLASTIC"/>
    <property type="match status" value="1"/>
</dbReference>
<keyword evidence="5" id="KW-0809">Transit peptide</keyword>
<dbReference type="InterPro" id="IPR049427">
    <property type="entry name" value="Acyl-ACP_TE_C"/>
</dbReference>
<evidence type="ECO:0000313" key="12">
    <source>
        <dbReference type="Proteomes" id="UP000077280"/>
    </source>
</evidence>
<sequence length="253" mass="28995">MAGKRFSEKHRLVYYDGDRTYHASIPMLVNLMVLASEDQSEELGVGTEEVSKYGVGWVVTQYLMTINDLPKIGSTIELSTEATAHNKFFCERRFSIADEAGNSLLEANSNFVLMNHKTRRMGKLIPELLDPYGSDEVKRITRLPRVPKITDDQGTVSKEYPVRYFDLDTNGHVNNSHYFEWLLDVLPAEFLQTHIPTRLNIQYHKEIQYGHIVKSEVVKTNETDTEINTLHKMTVNGEIYCEAECSWKTVTAN</sequence>
<reference evidence="10" key="2">
    <citation type="submission" date="2019-10" db="EMBL/GenBank/DDBJ databases">
        <title>Malate fermentation in French cider.</title>
        <authorList>
            <person name="Cousin F.J."/>
            <person name="Medina Fernandez S."/>
            <person name="Misery B."/>
            <person name="Laplace J.-M."/>
            <person name="Cretenet M."/>
        </authorList>
    </citation>
    <scope>NUCLEOTIDE SEQUENCE</scope>
    <source>
        <strain evidence="10">UCMA15901</strain>
    </source>
</reference>
<dbReference type="EMBL" id="LXND01000079">
    <property type="protein sequence ID" value="OAD63378.1"/>
    <property type="molecule type" value="Genomic_DNA"/>
</dbReference>
<gene>
    <name evidence="11" type="ORF">A7K95_09840</name>
    <name evidence="10" type="ORF">GA842_05275</name>
</gene>